<dbReference type="InterPro" id="IPR000210">
    <property type="entry name" value="BTB/POZ_dom"/>
</dbReference>
<feature type="domain" description="BTB" evidence="1">
    <location>
        <begin position="355"/>
        <end position="422"/>
    </location>
</feature>
<dbReference type="SUPFAM" id="SSF54695">
    <property type="entry name" value="POZ domain"/>
    <property type="match status" value="1"/>
</dbReference>
<dbReference type="InterPro" id="IPR011333">
    <property type="entry name" value="SKP1/BTB/POZ_sf"/>
</dbReference>
<sequence>MEPSPAIIPQEKLKIWKIFRDVGPEGEEILKLVKLAHVANEKEAFVVTSADETFSFLREEDGLYQIAKIPELCHVQVKELVTGSINLAITEDGQLYSWCSNFTLTKIHKNIYEQLGRFRPVSKTCPDPNFISHPEIVTYTAAEKVVQVALSELHEGRVVALTGDGDVIHWGAISWDTDSPIFIPCAKFDNKELISIVCGVGGMTFALSEDGEIFQWKLDAGSPTKSDICSTPVKKLVATKGCTYALTADGTLYFCCTAPNWNPLWVTTNEFENVQDIETCWTGNVVVIEWKNGTRLAWDLTTKKWPSLKAASVDEYFAELCQKSHRTIGSPSTSPVWKEALDQEISNLWRNKNDVDVTFSVEGKTITAHKLVLASKSDYFANMFSTEWKETAGSEIDIKVTKYVTFEAFLFYLYHGRVTFAEAEYESIFDLMKLADSYCATNLARECEKILIRRINLGNAFFLVRNASSANALILEGQVLKFIVDYRNQLNLNNLSPQELIALIGQDALNKVAVALLQR</sequence>
<dbReference type="STRING" id="158441.A0A226D459"/>
<proteinExistence type="predicted"/>
<name>A0A226D459_FOLCA</name>
<keyword evidence="3" id="KW-1185">Reference proteome</keyword>
<dbReference type="InterPro" id="IPR009091">
    <property type="entry name" value="RCC1/BLIP-II"/>
</dbReference>
<dbReference type="Pfam" id="PF00651">
    <property type="entry name" value="BTB"/>
    <property type="match status" value="1"/>
</dbReference>
<dbReference type="AlphaFoldDB" id="A0A226D459"/>
<evidence type="ECO:0000313" key="3">
    <source>
        <dbReference type="Proteomes" id="UP000198287"/>
    </source>
</evidence>
<evidence type="ECO:0000313" key="2">
    <source>
        <dbReference type="EMBL" id="OXA39527.1"/>
    </source>
</evidence>
<dbReference type="Proteomes" id="UP000198287">
    <property type="component" value="Unassembled WGS sequence"/>
</dbReference>
<dbReference type="Gene3D" id="2.130.10.30">
    <property type="entry name" value="Regulator of chromosome condensation 1/beta-lactamase-inhibitor protein II"/>
    <property type="match status" value="1"/>
</dbReference>
<dbReference type="PROSITE" id="PS50097">
    <property type="entry name" value="BTB"/>
    <property type="match status" value="1"/>
</dbReference>
<comment type="caution">
    <text evidence="2">The sequence shown here is derived from an EMBL/GenBank/DDBJ whole genome shotgun (WGS) entry which is preliminary data.</text>
</comment>
<dbReference type="OrthoDB" id="6273668at2759"/>
<dbReference type="EMBL" id="LNIX01000038">
    <property type="protein sequence ID" value="OXA39527.1"/>
    <property type="molecule type" value="Genomic_DNA"/>
</dbReference>
<gene>
    <name evidence="2" type="ORF">Fcan01_25743</name>
</gene>
<reference evidence="2 3" key="1">
    <citation type="submission" date="2015-12" db="EMBL/GenBank/DDBJ databases">
        <title>The genome of Folsomia candida.</title>
        <authorList>
            <person name="Faddeeva A."/>
            <person name="Derks M.F."/>
            <person name="Anvar Y."/>
            <person name="Smit S."/>
            <person name="Van Straalen N."/>
            <person name="Roelofs D."/>
        </authorList>
    </citation>
    <scope>NUCLEOTIDE SEQUENCE [LARGE SCALE GENOMIC DNA]</scope>
    <source>
        <strain evidence="2 3">VU population</strain>
        <tissue evidence="2">Whole body</tissue>
    </source>
</reference>
<dbReference type="Gene3D" id="3.30.710.10">
    <property type="entry name" value="Potassium Channel Kv1.1, Chain A"/>
    <property type="match status" value="1"/>
</dbReference>
<dbReference type="SMART" id="SM00225">
    <property type="entry name" value="BTB"/>
    <property type="match status" value="1"/>
</dbReference>
<dbReference type="SUPFAM" id="SSF50985">
    <property type="entry name" value="RCC1/BLIP-II"/>
    <property type="match status" value="1"/>
</dbReference>
<organism evidence="2 3">
    <name type="scientific">Folsomia candida</name>
    <name type="common">Springtail</name>
    <dbReference type="NCBI Taxonomy" id="158441"/>
    <lineage>
        <taxon>Eukaryota</taxon>
        <taxon>Metazoa</taxon>
        <taxon>Ecdysozoa</taxon>
        <taxon>Arthropoda</taxon>
        <taxon>Hexapoda</taxon>
        <taxon>Collembola</taxon>
        <taxon>Entomobryomorpha</taxon>
        <taxon>Isotomoidea</taxon>
        <taxon>Isotomidae</taxon>
        <taxon>Proisotominae</taxon>
        <taxon>Folsomia</taxon>
    </lineage>
</organism>
<dbReference type="PANTHER" id="PTHR24413">
    <property type="entry name" value="SPECKLE-TYPE POZ PROTEIN"/>
    <property type="match status" value="1"/>
</dbReference>
<protein>
    <submittedName>
        <fullName evidence="2">RCC1 and BTB domain-containing protein 1</fullName>
    </submittedName>
</protein>
<accession>A0A226D459</accession>
<evidence type="ECO:0000259" key="1">
    <source>
        <dbReference type="PROSITE" id="PS50097"/>
    </source>
</evidence>